<feature type="region of interest" description="Disordered" evidence="1">
    <location>
        <begin position="196"/>
        <end position="215"/>
    </location>
</feature>
<feature type="compositionally biased region" description="Acidic residues" evidence="1">
    <location>
        <begin position="260"/>
        <end position="269"/>
    </location>
</feature>
<evidence type="ECO:0000256" key="2">
    <source>
        <dbReference type="SAM" id="Phobius"/>
    </source>
</evidence>
<evidence type="ECO:0000313" key="4">
    <source>
        <dbReference type="Proteomes" id="UP000198341"/>
    </source>
</evidence>
<feature type="region of interest" description="Disordered" evidence="1">
    <location>
        <begin position="412"/>
        <end position="438"/>
    </location>
</feature>
<dbReference type="KEGG" id="bpg:Bathy09g00840"/>
<feature type="region of interest" description="Disordered" evidence="1">
    <location>
        <begin position="1"/>
        <end position="85"/>
    </location>
</feature>
<accession>K8F485</accession>
<organism evidence="3 4">
    <name type="scientific">Bathycoccus prasinos</name>
    <dbReference type="NCBI Taxonomy" id="41875"/>
    <lineage>
        <taxon>Eukaryota</taxon>
        <taxon>Viridiplantae</taxon>
        <taxon>Chlorophyta</taxon>
        <taxon>Mamiellophyceae</taxon>
        <taxon>Mamiellales</taxon>
        <taxon>Bathycoccaceae</taxon>
        <taxon>Bathycoccus</taxon>
    </lineage>
</organism>
<feature type="compositionally biased region" description="Acidic residues" evidence="1">
    <location>
        <begin position="241"/>
        <end position="252"/>
    </location>
</feature>
<feature type="region of interest" description="Disordered" evidence="1">
    <location>
        <begin position="292"/>
        <end position="318"/>
    </location>
</feature>
<evidence type="ECO:0000256" key="1">
    <source>
        <dbReference type="SAM" id="MobiDB-lite"/>
    </source>
</evidence>
<protein>
    <submittedName>
        <fullName evidence="3">Uncharacterized protein</fullName>
    </submittedName>
</protein>
<feature type="compositionally biased region" description="Acidic residues" evidence="1">
    <location>
        <begin position="45"/>
        <end position="61"/>
    </location>
</feature>
<proteinExistence type="predicted"/>
<evidence type="ECO:0000313" key="3">
    <source>
        <dbReference type="EMBL" id="CCO66870.1"/>
    </source>
</evidence>
<feature type="region of interest" description="Disordered" evidence="1">
    <location>
        <begin position="222"/>
        <end position="269"/>
    </location>
</feature>
<feature type="region of interest" description="Disordered" evidence="1">
    <location>
        <begin position="455"/>
        <end position="509"/>
    </location>
</feature>
<dbReference type="Proteomes" id="UP000198341">
    <property type="component" value="Chromosome 9"/>
</dbReference>
<name>K8F485_9CHLO</name>
<feature type="compositionally biased region" description="Pro residues" evidence="1">
    <location>
        <begin position="297"/>
        <end position="313"/>
    </location>
</feature>
<feature type="compositionally biased region" description="Basic and acidic residues" evidence="1">
    <location>
        <begin position="455"/>
        <end position="474"/>
    </location>
</feature>
<keyword evidence="2" id="KW-0812">Transmembrane</keyword>
<feature type="compositionally biased region" description="Basic and acidic residues" evidence="1">
    <location>
        <begin position="201"/>
        <end position="211"/>
    </location>
</feature>
<reference evidence="3 4" key="1">
    <citation type="submission" date="2011-10" db="EMBL/GenBank/DDBJ databases">
        <authorList>
            <person name="Genoscope - CEA"/>
        </authorList>
    </citation>
    <scope>NUCLEOTIDE SEQUENCE [LARGE SCALE GENOMIC DNA]</scope>
    <source>
        <strain evidence="3 4">RCC 1105</strain>
    </source>
</reference>
<keyword evidence="2" id="KW-0472">Membrane</keyword>
<feature type="transmembrane region" description="Helical" evidence="2">
    <location>
        <begin position="107"/>
        <end position="129"/>
    </location>
</feature>
<sequence>MPVPPPNTATTKGGVGLAKVSWGGKNRGQQREQRRQHSKTFTIDSDGDEDDENDYDSDDDDGRGNDDNDDNNQKRKKSSKHALNNVARAYQHEKKKKKFYYYAQQRYEFSVCRFLLVAIAITFACIFLVEQFAPKDVYIHRSIENGRNEVKVKVKDHARRAREAFRAYTSYDFEKANAQKYEENLREEYALAAMVANSRPSGEESSGRASERSGGVIGENVFENANEKPFNPKAHFGGGGVEEEDTKSEDESSAAALNEEGGDSSVDDGDDLFLQAQLTAAEASLVRERSNYEIPDAPSPPPPPPSQPSPPPLSHHLSTSCRQNLLKDAQIDFFSKNYCKFDSATVETVNPFERKVKGQSMSMRTLPEVLLATYFQALSNSEIGIRARRAAIGKERLRRPGLLEPTEKLKSRELTDPVQMSSEDGEIESGVNGGGEFIGGESSLNRRMLLSKKHLEDVKKQKESDAKKKSFKDREKKRKKEHVEKINTSPPPPPQPPFIEFEYRGPKSPNWMNETTGQSKYAPYFSATFLGASLGPFAHVAKRLMNAAHLSGVVRVWEGNSNVFTALEQNWAQKDQNLHLSREDNVVAALVNAHVWGEKAGNIKSANDLFVKRRSAFGKHTIEPAVSLQYALSVSNLYHGENVEIPTVFAFDGDVFFKDLRPKLRDAMNSAFVKAVSFTATSFDKAAAFSREFPEFLVYVAGAGNGGSNAIKANTIDEEKVDAEFNANQNEDISDSLGAGLFTAVKPSFLLIDDYTYSPALEEIFKQTKSKTRTLAMLAVRKNDPFHEMIKENGFLSCTCDGQCKSTPEVVFNNDGVCAPVEVKKEKKGFVAKLLGGSKAPEKFGDVDAGVGTVIEDWDE</sequence>
<keyword evidence="2" id="KW-1133">Transmembrane helix</keyword>
<keyword evidence="4" id="KW-1185">Reference proteome</keyword>
<dbReference type="AlphaFoldDB" id="K8F485"/>
<dbReference type="RefSeq" id="XP_007511310.1">
    <property type="nucleotide sequence ID" value="XM_007511248.1"/>
</dbReference>
<dbReference type="GeneID" id="19013591"/>
<gene>
    <name evidence="3" type="ORF">Bathy09g00840</name>
</gene>
<dbReference type="EMBL" id="FO082270">
    <property type="protein sequence ID" value="CCO66870.1"/>
    <property type="molecule type" value="Genomic_DNA"/>
</dbReference>